<evidence type="ECO:0000256" key="8">
    <source>
        <dbReference type="SAM" id="MobiDB-lite"/>
    </source>
</evidence>
<sequence>MIHALLGTKMSQSQAFTEEGKRMPVTTVACGPCWVTNIVDHGSYRSIQIGFGTMKHLSKPMAGQIKKTGLEIKPRFLREIRVADAGELAVGKQITVGEVFAPGDTIRITGTSKGKGFAGVVKRHHFAGGPRTHGQSDRERAPGSIGQTTTPGRVYRGKRMAGRMGGERVTVRGLEVVAIDPEKNLLTVKGLVPGARNGLLIIQKEK</sequence>
<dbReference type="NCBIfam" id="TIGR03625">
    <property type="entry name" value="L3_bact"/>
    <property type="match status" value="1"/>
</dbReference>
<dbReference type="PATRIC" id="fig|1618439.3.peg.280"/>
<dbReference type="Gene3D" id="2.40.30.10">
    <property type="entry name" value="Translation factors"/>
    <property type="match status" value="1"/>
</dbReference>
<organism evidence="9 10">
    <name type="scientific">Candidatus Gottesmanbacteria bacterium GW2011_GWA1_48_13</name>
    <dbReference type="NCBI Taxonomy" id="1618439"/>
    <lineage>
        <taxon>Bacteria</taxon>
        <taxon>Candidatus Gottesmaniibacteriota</taxon>
    </lineage>
</organism>
<accession>A0A0G1XNI2</accession>
<dbReference type="InterPro" id="IPR000597">
    <property type="entry name" value="Ribosomal_uL3"/>
</dbReference>
<gene>
    <name evidence="7" type="primary">rplC</name>
    <name evidence="9" type="ORF">UY27_C0007G0063</name>
</gene>
<keyword evidence="3 7" id="KW-0694">RNA-binding</keyword>
<evidence type="ECO:0000256" key="4">
    <source>
        <dbReference type="ARBA" id="ARBA00022980"/>
    </source>
</evidence>
<dbReference type="Pfam" id="PF00297">
    <property type="entry name" value="Ribosomal_L3"/>
    <property type="match status" value="1"/>
</dbReference>
<comment type="function">
    <text evidence="7">One of the primary rRNA binding proteins, it binds directly near the 3'-end of the 23S rRNA, where it nucleates assembly of the 50S subunit.</text>
</comment>
<dbReference type="PANTHER" id="PTHR11229:SF16">
    <property type="entry name" value="LARGE RIBOSOMAL SUBUNIT PROTEIN UL3C"/>
    <property type="match status" value="1"/>
</dbReference>
<dbReference type="FunFam" id="2.40.30.10:FF:000004">
    <property type="entry name" value="50S ribosomal protein L3"/>
    <property type="match status" value="1"/>
</dbReference>
<dbReference type="HAMAP" id="MF_01325_B">
    <property type="entry name" value="Ribosomal_uL3_B"/>
    <property type="match status" value="1"/>
</dbReference>
<feature type="region of interest" description="Disordered" evidence="8">
    <location>
        <begin position="127"/>
        <end position="153"/>
    </location>
</feature>
<dbReference type="SUPFAM" id="SSF50447">
    <property type="entry name" value="Translation proteins"/>
    <property type="match status" value="1"/>
</dbReference>
<evidence type="ECO:0000256" key="7">
    <source>
        <dbReference type="HAMAP-Rule" id="MF_01325"/>
    </source>
</evidence>
<dbReference type="EMBL" id="LCPJ01000007">
    <property type="protein sequence ID" value="KKU95895.1"/>
    <property type="molecule type" value="Genomic_DNA"/>
</dbReference>
<evidence type="ECO:0000313" key="10">
    <source>
        <dbReference type="Proteomes" id="UP000034661"/>
    </source>
</evidence>
<dbReference type="GO" id="GO:0006412">
    <property type="term" value="P:translation"/>
    <property type="evidence" value="ECO:0007669"/>
    <property type="project" value="UniProtKB-UniRule"/>
</dbReference>
<protein>
    <recommendedName>
        <fullName evidence="6 7">Large ribosomal subunit protein uL3</fullName>
    </recommendedName>
</protein>
<evidence type="ECO:0000256" key="2">
    <source>
        <dbReference type="ARBA" id="ARBA00022730"/>
    </source>
</evidence>
<dbReference type="InterPro" id="IPR009000">
    <property type="entry name" value="Transl_B-barrel_sf"/>
</dbReference>
<comment type="subunit">
    <text evidence="7">Part of the 50S ribosomal subunit. Forms a cluster with proteins L14 and L19.</text>
</comment>
<keyword evidence="5 7" id="KW-0687">Ribonucleoprotein</keyword>
<name>A0A0G1XNI2_9BACT</name>
<dbReference type="Gene3D" id="3.30.160.810">
    <property type="match status" value="1"/>
</dbReference>
<evidence type="ECO:0000256" key="1">
    <source>
        <dbReference type="ARBA" id="ARBA00006540"/>
    </source>
</evidence>
<dbReference type="Proteomes" id="UP000034661">
    <property type="component" value="Unassembled WGS sequence"/>
</dbReference>
<dbReference type="PANTHER" id="PTHR11229">
    <property type="entry name" value="50S RIBOSOMAL PROTEIN L3"/>
    <property type="match status" value="1"/>
</dbReference>
<reference evidence="9 10" key="1">
    <citation type="journal article" date="2015" name="Nature">
        <title>rRNA introns, odd ribosomes, and small enigmatic genomes across a large radiation of phyla.</title>
        <authorList>
            <person name="Brown C.T."/>
            <person name="Hug L.A."/>
            <person name="Thomas B.C."/>
            <person name="Sharon I."/>
            <person name="Castelle C.J."/>
            <person name="Singh A."/>
            <person name="Wilkins M.J."/>
            <person name="Williams K.H."/>
            <person name="Banfield J.F."/>
        </authorList>
    </citation>
    <scope>NUCLEOTIDE SEQUENCE [LARGE SCALE GENOMIC DNA]</scope>
</reference>
<comment type="caution">
    <text evidence="9">The sequence shown here is derived from an EMBL/GenBank/DDBJ whole genome shotgun (WGS) entry which is preliminary data.</text>
</comment>
<dbReference type="GO" id="GO:0003735">
    <property type="term" value="F:structural constituent of ribosome"/>
    <property type="evidence" value="ECO:0007669"/>
    <property type="project" value="UniProtKB-UniRule"/>
</dbReference>
<dbReference type="GO" id="GO:0019843">
    <property type="term" value="F:rRNA binding"/>
    <property type="evidence" value="ECO:0007669"/>
    <property type="project" value="UniProtKB-UniRule"/>
</dbReference>
<evidence type="ECO:0000256" key="3">
    <source>
        <dbReference type="ARBA" id="ARBA00022884"/>
    </source>
</evidence>
<keyword evidence="4 7" id="KW-0689">Ribosomal protein</keyword>
<comment type="similarity">
    <text evidence="1 7">Belongs to the universal ribosomal protein uL3 family.</text>
</comment>
<dbReference type="GO" id="GO:0022625">
    <property type="term" value="C:cytosolic large ribosomal subunit"/>
    <property type="evidence" value="ECO:0007669"/>
    <property type="project" value="TreeGrafter"/>
</dbReference>
<evidence type="ECO:0000256" key="6">
    <source>
        <dbReference type="ARBA" id="ARBA00035243"/>
    </source>
</evidence>
<keyword evidence="2 7" id="KW-0699">rRNA-binding</keyword>
<proteinExistence type="inferred from homology"/>
<evidence type="ECO:0000256" key="5">
    <source>
        <dbReference type="ARBA" id="ARBA00023274"/>
    </source>
</evidence>
<dbReference type="InterPro" id="IPR019927">
    <property type="entry name" value="Ribosomal_uL3_bac/org-type"/>
</dbReference>
<dbReference type="AlphaFoldDB" id="A0A0G1XNI2"/>
<evidence type="ECO:0000313" key="9">
    <source>
        <dbReference type="EMBL" id="KKU95895.1"/>
    </source>
</evidence>